<dbReference type="PANTHER" id="PTHR40470:SF1">
    <property type="entry name" value="PHYTANOYL-COA DIOXYGENASE FAMILY PROTEIN (AFU_ORTHOLOGUE AFUA_2G15850)"/>
    <property type="match status" value="1"/>
</dbReference>
<gene>
    <name evidence="1" type="ORF">PsYK624_097660</name>
</gene>
<evidence type="ECO:0000313" key="1">
    <source>
        <dbReference type="EMBL" id="GJE93606.1"/>
    </source>
</evidence>
<evidence type="ECO:0008006" key="3">
    <source>
        <dbReference type="Google" id="ProtNLM"/>
    </source>
</evidence>
<dbReference type="InterPro" id="IPR008775">
    <property type="entry name" value="Phytyl_CoA_dOase-like"/>
</dbReference>
<dbReference type="OrthoDB" id="2106152at2759"/>
<dbReference type="SUPFAM" id="SSF51197">
    <property type="entry name" value="Clavaminate synthase-like"/>
    <property type="match status" value="1"/>
</dbReference>
<keyword evidence="2" id="KW-1185">Reference proteome</keyword>
<dbReference type="Pfam" id="PF05721">
    <property type="entry name" value="PhyH"/>
    <property type="match status" value="1"/>
</dbReference>
<proteinExistence type="predicted"/>
<evidence type="ECO:0000313" key="2">
    <source>
        <dbReference type="Proteomes" id="UP000703269"/>
    </source>
</evidence>
<sequence>MSAQQGPQPSEQTYKSLYDTQGFVVIPDLIPPAQFPELFAAAERATARTREGAWPHRRTVGRQFPPFDESGTPDVWGVQHIMHPALGERAFAEWYTSDALLRTACELMGCGKKELQMELFNMLVNPERADFALRWHRDDVREDATEDEEREALGKWHYGVQWNTALLEDSCLFVVPGSHAVPRTPEQRTHSSTLAAPKDPMDMPGAIRVVLKPGETAFYNSNILHCATYSSSAPRLTLHACIGCTRGGSTRARNILQHGLAWMEGDEFRDSLNDQGKEMLQRLLNMKKGTGNLGYALSN</sequence>
<accession>A0A9P3GEU8</accession>
<dbReference type="Proteomes" id="UP000703269">
    <property type="component" value="Unassembled WGS sequence"/>
</dbReference>
<reference evidence="1 2" key="1">
    <citation type="submission" date="2021-08" db="EMBL/GenBank/DDBJ databases">
        <title>Draft Genome Sequence of Phanerochaete sordida strain YK-624.</title>
        <authorList>
            <person name="Mori T."/>
            <person name="Dohra H."/>
            <person name="Suzuki T."/>
            <person name="Kawagishi H."/>
            <person name="Hirai H."/>
        </authorList>
    </citation>
    <scope>NUCLEOTIDE SEQUENCE [LARGE SCALE GENOMIC DNA]</scope>
    <source>
        <strain evidence="1 2">YK-624</strain>
    </source>
</reference>
<dbReference type="PANTHER" id="PTHR40470">
    <property type="entry name" value="PHYTANOYL-COA DIOXYGENASE FAMILY PROTEIN (AFU_ORTHOLOGUE AFUA_2G15850)"/>
    <property type="match status" value="1"/>
</dbReference>
<name>A0A9P3GEU8_9APHY</name>
<comment type="caution">
    <text evidence="1">The sequence shown here is derived from an EMBL/GenBank/DDBJ whole genome shotgun (WGS) entry which is preliminary data.</text>
</comment>
<dbReference type="EMBL" id="BPQB01000033">
    <property type="protein sequence ID" value="GJE93606.1"/>
    <property type="molecule type" value="Genomic_DNA"/>
</dbReference>
<dbReference type="AlphaFoldDB" id="A0A9P3GEU8"/>
<protein>
    <recommendedName>
        <fullName evidence="3">Phytanoyl-CoA dioxygenase</fullName>
    </recommendedName>
</protein>
<dbReference type="Gene3D" id="2.60.120.620">
    <property type="entry name" value="q2cbj1_9rhob like domain"/>
    <property type="match status" value="1"/>
</dbReference>
<organism evidence="1 2">
    <name type="scientific">Phanerochaete sordida</name>
    <dbReference type="NCBI Taxonomy" id="48140"/>
    <lineage>
        <taxon>Eukaryota</taxon>
        <taxon>Fungi</taxon>
        <taxon>Dikarya</taxon>
        <taxon>Basidiomycota</taxon>
        <taxon>Agaricomycotina</taxon>
        <taxon>Agaricomycetes</taxon>
        <taxon>Polyporales</taxon>
        <taxon>Phanerochaetaceae</taxon>
        <taxon>Phanerochaete</taxon>
    </lineage>
</organism>